<dbReference type="Proteomes" id="UP000887579">
    <property type="component" value="Unplaced"/>
</dbReference>
<organism evidence="1 2">
    <name type="scientific">Panagrolaimus sp. ES5</name>
    <dbReference type="NCBI Taxonomy" id="591445"/>
    <lineage>
        <taxon>Eukaryota</taxon>
        <taxon>Metazoa</taxon>
        <taxon>Ecdysozoa</taxon>
        <taxon>Nematoda</taxon>
        <taxon>Chromadorea</taxon>
        <taxon>Rhabditida</taxon>
        <taxon>Tylenchina</taxon>
        <taxon>Panagrolaimomorpha</taxon>
        <taxon>Panagrolaimoidea</taxon>
        <taxon>Panagrolaimidae</taxon>
        <taxon>Panagrolaimus</taxon>
    </lineage>
</organism>
<dbReference type="WBParaSite" id="ES5_v2.g23726.t1">
    <property type="protein sequence ID" value="ES5_v2.g23726.t1"/>
    <property type="gene ID" value="ES5_v2.g23726"/>
</dbReference>
<sequence length="442" mass="49752">MSSTLPQQANIQPSSEATPLQPQQQQRQVENEKDLKYGAAHVIRLFVPVSLCMALVIFTMNTIGYFSRDDGVYLVYTPFHKKTDNTAEKIAMSFGNAFIVLGVVVVMTSILIGLYYFRFYKVIHGWLLLSTVMLLSMFTTIYLQQVFETYNMAVDYITYCFFLWNFAVMGMICIHWKGPLYLQQAYLITVSALMALILIKYMPDWTVWTVLGLISIWDLVAVLCPHGPLRMLVEISQQRNEPIFPALIYSSTVLYPYVIFGAIDSQVQDSDAPLVPSTSSSAASSMVGPSSSSRSETVVRFAPMRKKQNQEPKPTKQKTPEPSNEQQPRTQQRRAQPSASNQSVEVVEEIVEDQGIKLGLGDFIFYSVLVGKASVYGDWNTTIACYVAILIGLAFTLMLLAVFRKALPALPISIFAGMIFYFSTRELITPFMSELTIRQIIP</sequence>
<protein>
    <submittedName>
        <fullName evidence="2">Presenilin</fullName>
    </submittedName>
</protein>
<evidence type="ECO:0000313" key="1">
    <source>
        <dbReference type="Proteomes" id="UP000887579"/>
    </source>
</evidence>
<reference evidence="2" key="1">
    <citation type="submission" date="2022-11" db="UniProtKB">
        <authorList>
            <consortium name="WormBaseParasite"/>
        </authorList>
    </citation>
    <scope>IDENTIFICATION</scope>
</reference>
<name>A0AC34G1U0_9BILA</name>
<proteinExistence type="predicted"/>
<evidence type="ECO:0000313" key="2">
    <source>
        <dbReference type="WBParaSite" id="ES5_v2.g23726.t1"/>
    </source>
</evidence>
<accession>A0AC34G1U0</accession>